<dbReference type="GO" id="GO:0009395">
    <property type="term" value="P:phospholipid catabolic process"/>
    <property type="evidence" value="ECO:0007669"/>
    <property type="project" value="UniProtKB-KW"/>
</dbReference>
<dbReference type="EC" id="3.1.3.27" evidence="1"/>
<keyword evidence="1" id="KW-1003">Cell membrane</keyword>
<dbReference type="CDD" id="cd06971">
    <property type="entry name" value="PgpA"/>
    <property type="match status" value="1"/>
</dbReference>
<dbReference type="AlphaFoldDB" id="A0A432VTX2"/>
<keyword evidence="1" id="KW-0460">Magnesium</keyword>
<dbReference type="SUPFAM" id="SSF101307">
    <property type="entry name" value="YutG-like"/>
    <property type="match status" value="1"/>
</dbReference>
<accession>A0A432VTX2</accession>
<feature type="transmembrane region" description="Helical" evidence="2">
    <location>
        <begin position="92"/>
        <end position="119"/>
    </location>
</feature>
<sequence length="167" mass="18188">MAYLHKKLTKKELLKSPIHFCSLGFGTGLAPKAPGTFGTLPAVLLVWLFAPLGVAEYIGVVAFFTIIGIYLCGATAKAMGQHDAPAIVWDEIAGYMIAMIAIPVTWQALLLAFVLFRIFDILKPWPISWFDQQVEGGLGIMLDDVIAGLMTLVLMHLALLYGWIPGV</sequence>
<name>A0A432VTX2_9GAMM</name>
<keyword evidence="1" id="KW-0378">Hydrolase</keyword>
<dbReference type="RefSeq" id="WP_126792705.1">
    <property type="nucleotide sequence ID" value="NZ_PIPI01000004.1"/>
</dbReference>
<evidence type="ECO:0000313" key="4">
    <source>
        <dbReference type="EMBL" id="RUO19859.1"/>
    </source>
</evidence>
<keyword evidence="1" id="KW-1208">Phospholipid metabolism</keyword>
<dbReference type="UniPathway" id="UPA00084">
    <property type="reaction ID" value="UER00504"/>
</dbReference>
<feature type="domain" description="YutG/PgpA" evidence="3">
    <location>
        <begin position="22"/>
        <end position="158"/>
    </location>
</feature>
<dbReference type="InterPro" id="IPR007686">
    <property type="entry name" value="YutG/PgpA"/>
</dbReference>
<dbReference type="PANTHER" id="PTHR36305">
    <property type="entry name" value="PHOSPHATIDYLGLYCEROPHOSPHATASE A"/>
    <property type="match status" value="1"/>
</dbReference>
<gene>
    <name evidence="4" type="ORF">CWE06_07435</name>
</gene>
<comment type="catalytic activity">
    <reaction evidence="1">
        <text>a 1,2-diacyl-sn-glycero-3-phospho-(1'-sn-glycero-3'-phosphate) + H2O = a 1,2-diacyl-sn-glycero-3-phospho-(1'-sn-glycerol) + phosphate</text>
        <dbReference type="Rhea" id="RHEA:33751"/>
        <dbReference type="ChEBI" id="CHEBI:15377"/>
        <dbReference type="ChEBI" id="CHEBI:43474"/>
        <dbReference type="ChEBI" id="CHEBI:60110"/>
        <dbReference type="ChEBI" id="CHEBI:64716"/>
        <dbReference type="EC" id="3.1.3.27"/>
    </reaction>
</comment>
<evidence type="ECO:0000256" key="1">
    <source>
        <dbReference type="PIRNR" id="PIRNR006162"/>
    </source>
</evidence>
<keyword evidence="1" id="KW-0442">Lipid degradation</keyword>
<dbReference type="GO" id="GO:0008962">
    <property type="term" value="F:phosphatidylglycerophosphatase activity"/>
    <property type="evidence" value="ECO:0007669"/>
    <property type="project" value="UniProtKB-EC"/>
</dbReference>
<keyword evidence="1" id="KW-0443">Lipid metabolism</keyword>
<dbReference type="OrthoDB" id="9804091at2"/>
<dbReference type="InterPro" id="IPR026037">
    <property type="entry name" value="PgpA"/>
</dbReference>
<evidence type="ECO:0000256" key="2">
    <source>
        <dbReference type="SAM" id="Phobius"/>
    </source>
</evidence>
<keyword evidence="2" id="KW-1133">Transmembrane helix</keyword>
<comment type="caution">
    <text evidence="4">The sequence shown here is derived from an EMBL/GenBank/DDBJ whole genome shotgun (WGS) entry which is preliminary data.</text>
</comment>
<keyword evidence="1 2" id="KW-0812">Transmembrane</keyword>
<evidence type="ECO:0000313" key="5">
    <source>
        <dbReference type="Proteomes" id="UP000288212"/>
    </source>
</evidence>
<dbReference type="PIRSF" id="PIRSF006162">
    <property type="entry name" value="PgpA"/>
    <property type="match status" value="1"/>
</dbReference>
<dbReference type="GO" id="GO:0006655">
    <property type="term" value="P:phosphatidylglycerol biosynthetic process"/>
    <property type="evidence" value="ECO:0007669"/>
    <property type="project" value="UniProtKB-UniPathway"/>
</dbReference>
<comment type="pathway">
    <text evidence="1">Phospholipid metabolism; phosphatidylglycerol biosynthesis; phosphatidylglycerol from CDP-diacylglycerol: step 2/2.</text>
</comment>
<keyword evidence="5" id="KW-1185">Reference proteome</keyword>
<dbReference type="GO" id="GO:0046872">
    <property type="term" value="F:metal ion binding"/>
    <property type="evidence" value="ECO:0007669"/>
    <property type="project" value="UniProtKB-KW"/>
</dbReference>
<comment type="subcellular location">
    <subcellularLocation>
        <location evidence="1">Cell inner membrane</location>
        <topology evidence="1">Multi-pass membrane protein</topology>
    </subcellularLocation>
</comment>
<dbReference type="Pfam" id="PF04608">
    <property type="entry name" value="PgpA"/>
    <property type="match status" value="1"/>
</dbReference>
<dbReference type="EMBL" id="PIPI01000004">
    <property type="protein sequence ID" value="RUO19859.1"/>
    <property type="molecule type" value="Genomic_DNA"/>
</dbReference>
<comment type="cofactor">
    <cofactor evidence="1">
        <name>Mg(2+)</name>
        <dbReference type="ChEBI" id="CHEBI:18420"/>
    </cofactor>
</comment>
<feature type="transmembrane region" description="Helical" evidence="2">
    <location>
        <begin position="42"/>
        <end position="71"/>
    </location>
</feature>
<dbReference type="Proteomes" id="UP000288212">
    <property type="component" value="Unassembled WGS sequence"/>
</dbReference>
<keyword evidence="1" id="KW-0479">Metal-binding</keyword>
<reference evidence="4 5" key="1">
    <citation type="journal article" date="2011" name="Front. Microbiol.">
        <title>Genomic signatures of strain selection and enhancement in Bacillus atrophaeus var. globigii, a historical biowarfare simulant.</title>
        <authorList>
            <person name="Gibbons H.S."/>
            <person name="Broomall S.M."/>
            <person name="McNew L.A."/>
            <person name="Daligault H."/>
            <person name="Chapman C."/>
            <person name="Bruce D."/>
            <person name="Karavis M."/>
            <person name="Krepps M."/>
            <person name="McGregor P.A."/>
            <person name="Hong C."/>
            <person name="Park K.H."/>
            <person name="Akmal A."/>
            <person name="Feldman A."/>
            <person name="Lin J.S."/>
            <person name="Chang W.E."/>
            <person name="Higgs B.W."/>
            <person name="Demirev P."/>
            <person name="Lindquist J."/>
            <person name="Liem A."/>
            <person name="Fochler E."/>
            <person name="Read T.D."/>
            <person name="Tapia R."/>
            <person name="Johnson S."/>
            <person name="Bishop-Lilly K.A."/>
            <person name="Detter C."/>
            <person name="Han C."/>
            <person name="Sozhamannan S."/>
            <person name="Rosenzweig C.N."/>
            <person name="Skowronski E.W."/>
        </authorList>
    </citation>
    <scope>NUCLEOTIDE SEQUENCE [LARGE SCALE GENOMIC DNA]</scope>
    <source>
        <strain evidence="4 5">AK5</strain>
    </source>
</reference>
<protein>
    <recommendedName>
        <fullName evidence="1">Phosphatidylglycerophosphatase A</fullName>
        <ecNumber evidence="1">3.1.3.27</ecNumber>
    </recommendedName>
    <alternativeName>
        <fullName evidence="1">Phosphatidylglycerolphosphate phosphatase A</fullName>
    </alternativeName>
</protein>
<keyword evidence="1" id="KW-0997">Cell inner membrane</keyword>
<dbReference type="InterPro" id="IPR036681">
    <property type="entry name" value="PgpA-like_sf"/>
</dbReference>
<dbReference type="GO" id="GO:0005886">
    <property type="term" value="C:plasma membrane"/>
    <property type="evidence" value="ECO:0007669"/>
    <property type="project" value="UniProtKB-SubCell"/>
</dbReference>
<feature type="transmembrane region" description="Helical" evidence="2">
    <location>
        <begin position="145"/>
        <end position="164"/>
    </location>
</feature>
<evidence type="ECO:0000259" key="3">
    <source>
        <dbReference type="Pfam" id="PF04608"/>
    </source>
</evidence>
<dbReference type="PANTHER" id="PTHR36305:SF1">
    <property type="entry name" value="PHOSPHATIDYLGLYCEROPHOSPHATASE A"/>
    <property type="match status" value="1"/>
</dbReference>
<proteinExistence type="predicted"/>
<comment type="function">
    <text evidence="1">Lipid phosphatase which dephosphorylates phosphatidylglycerophosphate (PGP) to phosphatidylglycerol (PG).</text>
</comment>
<keyword evidence="1" id="KW-0595">Phospholipid degradation</keyword>
<organism evidence="4 5">
    <name type="scientific">Aliidiomarina haloalkalitolerans</name>
    <dbReference type="NCBI Taxonomy" id="859059"/>
    <lineage>
        <taxon>Bacteria</taxon>
        <taxon>Pseudomonadati</taxon>
        <taxon>Pseudomonadota</taxon>
        <taxon>Gammaproteobacteria</taxon>
        <taxon>Alteromonadales</taxon>
        <taxon>Idiomarinaceae</taxon>
        <taxon>Aliidiomarina</taxon>
    </lineage>
</organism>
<keyword evidence="1 2" id="KW-0472">Membrane</keyword>